<dbReference type="SUPFAM" id="SSF48452">
    <property type="entry name" value="TPR-like"/>
    <property type="match status" value="1"/>
</dbReference>
<dbReference type="InterPro" id="IPR012677">
    <property type="entry name" value="Nucleotide-bd_a/b_plait_sf"/>
</dbReference>
<feature type="compositionally biased region" description="Basic and acidic residues" evidence="8">
    <location>
        <begin position="627"/>
        <end position="644"/>
    </location>
</feature>
<dbReference type="InterPro" id="IPR003107">
    <property type="entry name" value="HAT"/>
</dbReference>
<dbReference type="PANTHER" id="PTHR17204:SF25">
    <property type="entry name" value="RRM DOMAIN-CONTAINING PROTEIN"/>
    <property type="match status" value="1"/>
</dbReference>
<evidence type="ECO:0000256" key="5">
    <source>
        <dbReference type="ARBA" id="ARBA00023187"/>
    </source>
</evidence>
<dbReference type="SMART" id="SM00386">
    <property type="entry name" value="HAT"/>
    <property type="match status" value="8"/>
</dbReference>
<evidence type="ECO:0000313" key="10">
    <source>
        <dbReference type="EMBL" id="KAK8551039.1"/>
    </source>
</evidence>
<feature type="compositionally biased region" description="Polar residues" evidence="8">
    <location>
        <begin position="20"/>
        <end position="29"/>
    </location>
</feature>
<dbReference type="Pfam" id="PF00076">
    <property type="entry name" value="RRM_1"/>
    <property type="match status" value="1"/>
</dbReference>
<proteinExistence type="predicted"/>
<feature type="region of interest" description="Disordered" evidence="8">
    <location>
        <begin position="570"/>
        <end position="651"/>
    </location>
</feature>
<keyword evidence="3" id="KW-0677">Repeat</keyword>
<evidence type="ECO:0000313" key="11">
    <source>
        <dbReference type="Proteomes" id="UP001472677"/>
    </source>
</evidence>
<dbReference type="Pfam" id="PF05843">
    <property type="entry name" value="Suf"/>
    <property type="match status" value="1"/>
</dbReference>
<reference evidence="10 11" key="1">
    <citation type="journal article" date="2024" name="G3 (Bethesda)">
        <title>Genome assembly of Hibiscus sabdariffa L. provides insights into metabolisms of medicinal natural products.</title>
        <authorList>
            <person name="Kim T."/>
        </authorList>
    </citation>
    <scope>NUCLEOTIDE SEQUENCE [LARGE SCALE GENOMIC DNA]</scope>
    <source>
        <strain evidence="10">TK-2024</strain>
        <tissue evidence="10">Old leaves</tissue>
    </source>
</reference>
<evidence type="ECO:0000256" key="7">
    <source>
        <dbReference type="PROSITE-ProRule" id="PRU00176"/>
    </source>
</evidence>
<comment type="caution">
    <text evidence="10">The sequence shown here is derived from an EMBL/GenBank/DDBJ whole genome shotgun (WGS) entry which is preliminary data.</text>
</comment>
<sequence length="838" mass="95508">MEEFEKSPVGGDTEMEGSDTVENPKTSPKSSSDSESSDSEDEANQKEQLLTLEYELSTNPSNYDAHVQYIKLLRRSGEIEKLREARENMNALFPLSPEMWIEWAKDEASLSNDSNFESVEKLYERGISEYLSIPLWCEYLNYVQEHDPKVRDCSADGISKARNLFERAVTAAALHVSQGPLIWDSYTQFEQAILLTIDPSDVQAKEKQVQRIRSIFHRYLSIPHANLKSTLLAYKAWEVEQGNSLDAESSNVLGISSHVASAYQKAEEMFNARGHLEEQITKQDVSESERFQHYMGYLDFEKSFGDPARVQILYERAITDFPVSSDLWLHYTRYLDKTLKAGNVVKDVYSRATRSCPWVGELWVRYLLCLERGLASEKEISAAFEKSLKCTFSTLEEYLDLFITRVDGLRRRISSASGDDVLNYSMIRESFQRAADYVSPHMKNTDGLLRLHAYWARLELKLGNDLNAARGVWESLLKSCGSMLEAWQSYIAMEIELDHINEARAIYKRCYSKRFSGTGSEDICHSWLRFEREFGTLEDLNHAEQKVTPRLEELQLFRLQQESKCFTGATDQREQTLKKTTREKRKSGSSAIDDQSPAKRQKHTSQNKKLHEKEKAQGLNLTEVNDGEEKKGKVEEQVNDKPMKDTNPTKPRLYTDKCTAFVSNLSITAKDEDLRQFFSDVGGVTAIRILLDKFTGKSRGLAYVDFEDDEHLAAAVAKNKQMLHGKKLSIARSNPKQRKRESFSTTAPGEDANNQSGKHGSSVSKESGENSKGSRAPHVPQSTGRKRDENIQLKGKNTFAVPRNVKPLGWTANKPGTRTEEDEKPKSNDEFRKMFMKN</sequence>
<dbReference type="InterPro" id="IPR008669">
    <property type="entry name" value="LSM_interact"/>
</dbReference>
<dbReference type="InterPro" id="IPR035979">
    <property type="entry name" value="RBD_domain_sf"/>
</dbReference>
<dbReference type="InterPro" id="IPR011990">
    <property type="entry name" value="TPR-like_helical_dom_sf"/>
</dbReference>
<dbReference type="InterPro" id="IPR000504">
    <property type="entry name" value="RRM_dom"/>
</dbReference>
<keyword evidence="6" id="KW-0539">Nucleus</keyword>
<keyword evidence="2" id="KW-0507">mRNA processing</keyword>
<dbReference type="InterPro" id="IPR008847">
    <property type="entry name" value="Suf"/>
</dbReference>
<dbReference type="Gene3D" id="3.30.70.330">
    <property type="match status" value="1"/>
</dbReference>
<protein>
    <recommendedName>
        <fullName evidence="9">RRM domain-containing protein</fullName>
    </recommendedName>
</protein>
<dbReference type="Proteomes" id="UP001472677">
    <property type="component" value="Unassembled WGS sequence"/>
</dbReference>
<feature type="compositionally biased region" description="Basic residues" evidence="8">
    <location>
        <begin position="727"/>
        <end position="739"/>
    </location>
</feature>
<dbReference type="EMBL" id="JBBPBM010000020">
    <property type="protein sequence ID" value="KAK8551039.1"/>
    <property type="molecule type" value="Genomic_DNA"/>
</dbReference>
<feature type="region of interest" description="Disordered" evidence="8">
    <location>
        <begin position="727"/>
        <end position="838"/>
    </location>
</feature>
<dbReference type="PROSITE" id="PS50102">
    <property type="entry name" value="RRM"/>
    <property type="match status" value="1"/>
</dbReference>
<dbReference type="Pfam" id="PF05391">
    <property type="entry name" value="Lsm_interact"/>
    <property type="match status" value="1"/>
</dbReference>
<dbReference type="Gene3D" id="1.25.40.10">
    <property type="entry name" value="Tetratricopeptide repeat domain"/>
    <property type="match status" value="2"/>
</dbReference>
<feature type="compositionally biased region" description="Basic residues" evidence="8">
    <location>
        <begin position="599"/>
        <end position="608"/>
    </location>
</feature>
<evidence type="ECO:0000256" key="4">
    <source>
        <dbReference type="ARBA" id="ARBA00022884"/>
    </source>
</evidence>
<dbReference type="PANTHER" id="PTHR17204">
    <property type="entry name" value="PRE-MRNA PROCESSING PROTEIN PRP39-RELATED"/>
    <property type="match status" value="1"/>
</dbReference>
<evidence type="ECO:0000256" key="6">
    <source>
        <dbReference type="ARBA" id="ARBA00023242"/>
    </source>
</evidence>
<feature type="region of interest" description="Disordered" evidence="8">
    <location>
        <begin position="1"/>
        <end position="45"/>
    </location>
</feature>
<keyword evidence="4 7" id="KW-0694">RNA-binding</keyword>
<dbReference type="SMART" id="SM00360">
    <property type="entry name" value="RRM"/>
    <property type="match status" value="1"/>
</dbReference>
<dbReference type="SUPFAM" id="SSF54928">
    <property type="entry name" value="RNA-binding domain, RBD"/>
    <property type="match status" value="1"/>
</dbReference>
<organism evidence="10 11">
    <name type="scientific">Hibiscus sabdariffa</name>
    <name type="common">roselle</name>
    <dbReference type="NCBI Taxonomy" id="183260"/>
    <lineage>
        <taxon>Eukaryota</taxon>
        <taxon>Viridiplantae</taxon>
        <taxon>Streptophyta</taxon>
        <taxon>Embryophyta</taxon>
        <taxon>Tracheophyta</taxon>
        <taxon>Spermatophyta</taxon>
        <taxon>Magnoliopsida</taxon>
        <taxon>eudicotyledons</taxon>
        <taxon>Gunneridae</taxon>
        <taxon>Pentapetalae</taxon>
        <taxon>rosids</taxon>
        <taxon>malvids</taxon>
        <taxon>Malvales</taxon>
        <taxon>Malvaceae</taxon>
        <taxon>Malvoideae</taxon>
        <taxon>Hibiscus</taxon>
    </lineage>
</organism>
<evidence type="ECO:0000256" key="2">
    <source>
        <dbReference type="ARBA" id="ARBA00022664"/>
    </source>
</evidence>
<comment type="subcellular location">
    <subcellularLocation>
        <location evidence="1">Nucleus</location>
    </subcellularLocation>
</comment>
<name>A0ABR2E1G3_9ROSI</name>
<feature type="compositionally biased region" description="Basic and acidic residues" evidence="8">
    <location>
        <begin position="817"/>
        <end position="838"/>
    </location>
</feature>
<gene>
    <name evidence="10" type="ORF">V6N12_039711</name>
</gene>
<accession>A0ABR2E1G3</accession>
<feature type="compositionally biased region" description="Polar residues" evidence="8">
    <location>
        <begin position="743"/>
        <end position="773"/>
    </location>
</feature>
<evidence type="ECO:0000256" key="8">
    <source>
        <dbReference type="SAM" id="MobiDB-lite"/>
    </source>
</evidence>
<evidence type="ECO:0000259" key="9">
    <source>
        <dbReference type="PROSITE" id="PS50102"/>
    </source>
</evidence>
<keyword evidence="11" id="KW-1185">Reference proteome</keyword>
<evidence type="ECO:0000256" key="3">
    <source>
        <dbReference type="ARBA" id="ARBA00022737"/>
    </source>
</evidence>
<feature type="domain" description="RRM" evidence="9">
    <location>
        <begin position="658"/>
        <end position="735"/>
    </location>
</feature>
<keyword evidence="5" id="KW-0508">mRNA splicing</keyword>
<evidence type="ECO:0000256" key="1">
    <source>
        <dbReference type="ARBA" id="ARBA00004123"/>
    </source>
</evidence>